<proteinExistence type="predicted"/>
<keyword evidence="2" id="KW-1185">Reference proteome</keyword>
<organism evidence="1 2">
    <name type="scientific">Sulfodiicoccus acidiphilus</name>
    <dbReference type="NCBI Taxonomy" id="1670455"/>
    <lineage>
        <taxon>Archaea</taxon>
        <taxon>Thermoproteota</taxon>
        <taxon>Thermoprotei</taxon>
        <taxon>Sulfolobales</taxon>
        <taxon>Sulfolobaceae</taxon>
        <taxon>Sulfodiicoccus</taxon>
    </lineage>
</organism>
<dbReference type="AlphaFoldDB" id="A0A348B442"/>
<gene>
    <name evidence="1" type="ORF">HS1genome_1333</name>
</gene>
<dbReference type="KEGG" id="sacd:HS1genome_1333"/>
<accession>A0A348B442</accession>
<dbReference type="Gene3D" id="3.90.25.10">
    <property type="entry name" value="UDP-galactose 4-epimerase, domain 1"/>
    <property type="match status" value="1"/>
</dbReference>
<sequence>MGSYRHVNQFVELRSVREIASFVQDAGKELGLDVKVQHVPNPRVEAEEHYYNPELKVLPNLGFRPRKSMREEVKVMLKDLLPFKERISRFSSVIMPRTRWK</sequence>
<name>A0A348B442_9CREN</name>
<protein>
    <submittedName>
        <fullName evidence="1">Uncharacterized protein</fullName>
    </submittedName>
</protein>
<dbReference type="EMBL" id="AP018553">
    <property type="protein sequence ID" value="BBD72944.1"/>
    <property type="molecule type" value="Genomic_DNA"/>
</dbReference>
<dbReference type="Proteomes" id="UP000276741">
    <property type="component" value="Chromosome"/>
</dbReference>
<evidence type="ECO:0000313" key="1">
    <source>
        <dbReference type="EMBL" id="BBD72944.1"/>
    </source>
</evidence>
<reference evidence="2" key="1">
    <citation type="submission" date="2018-04" db="EMBL/GenBank/DDBJ databases">
        <title>Complete genome sequence of Sulfodiicoccus acidiphilus strain HS-1.</title>
        <authorList>
            <person name="Sakai H.D."/>
            <person name="Kurosawa N."/>
        </authorList>
    </citation>
    <scope>NUCLEOTIDE SEQUENCE [LARGE SCALE GENOMIC DNA]</scope>
    <source>
        <strain evidence="2">HS-1</strain>
    </source>
</reference>
<evidence type="ECO:0000313" key="2">
    <source>
        <dbReference type="Proteomes" id="UP000276741"/>
    </source>
</evidence>